<dbReference type="OrthoDB" id="3189065at2"/>
<dbReference type="Proteomes" id="UP000235598">
    <property type="component" value="Unassembled WGS sequence"/>
</dbReference>
<dbReference type="NCBIfam" id="NF011990">
    <property type="entry name" value="PRK15446.2-6"/>
    <property type="match status" value="1"/>
</dbReference>
<dbReference type="PANTHER" id="PTHR43135:SF3">
    <property type="entry name" value="ALPHA-D-RIBOSE 1-METHYLPHOSPHONATE 5-TRIPHOSPHATE DIPHOSPHATASE"/>
    <property type="match status" value="1"/>
</dbReference>
<evidence type="ECO:0000313" key="3">
    <source>
        <dbReference type="Proteomes" id="UP000235598"/>
    </source>
</evidence>
<dbReference type="GO" id="GO:0016810">
    <property type="term" value="F:hydrolase activity, acting on carbon-nitrogen (but not peptide) bonds"/>
    <property type="evidence" value="ECO:0007669"/>
    <property type="project" value="InterPro"/>
</dbReference>
<proteinExistence type="predicted"/>
<dbReference type="InterPro" id="IPR032466">
    <property type="entry name" value="Metal_Hydrolase"/>
</dbReference>
<dbReference type="AlphaFoldDB" id="A0A2N6VPN7"/>
<dbReference type="NCBIfam" id="NF011984">
    <property type="entry name" value="PRK15446.1-5"/>
    <property type="match status" value="1"/>
</dbReference>
<dbReference type="NCBIfam" id="NF011987">
    <property type="entry name" value="PRK15446.2-3"/>
    <property type="match status" value="1"/>
</dbReference>
<dbReference type="EMBL" id="PNHK01000001">
    <property type="protein sequence ID" value="PMD06101.1"/>
    <property type="molecule type" value="Genomic_DNA"/>
</dbReference>
<dbReference type="GO" id="GO:0019700">
    <property type="term" value="P:organic phosphonate catabolic process"/>
    <property type="evidence" value="ECO:0007669"/>
    <property type="project" value="InterPro"/>
</dbReference>
<reference evidence="2 3" key="1">
    <citation type="submission" date="2017-09" db="EMBL/GenBank/DDBJ databases">
        <title>Bacterial strain isolated from the female urinary microbiota.</title>
        <authorList>
            <person name="Thomas-White K."/>
            <person name="Kumar N."/>
            <person name="Forster S."/>
            <person name="Putonti C."/>
            <person name="Lawley T."/>
            <person name="Wolfe A.J."/>
        </authorList>
    </citation>
    <scope>NUCLEOTIDE SEQUENCE [LARGE SCALE GENOMIC DNA]</scope>
    <source>
        <strain evidence="2 3">UMB1301</strain>
    </source>
</reference>
<dbReference type="SUPFAM" id="SSF51338">
    <property type="entry name" value="Composite domain of metallo-dependent hydrolases"/>
    <property type="match status" value="1"/>
</dbReference>
<evidence type="ECO:0000259" key="1">
    <source>
        <dbReference type="Pfam" id="PF07969"/>
    </source>
</evidence>
<feature type="domain" description="Amidohydrolase 3" evidence="1">
    <location>
        <begin position="232"/>
        <end position="393"/>
    </location>
</feature>
<dbReference type="Gene3D" id="3.20.20.140">
    <property type="entry name" value="Metal-dependent hydrolases"/>
    <property type="match status" value="2"/>
</dbReference>
<dbReference type="Gene3D" id="2.30.40.10">
    <property type="entry name" value="Urease, subunit C, domain 1"/>
    <property type="match status" value="1"/>
</dbReference>
<name>A0A2N6VPN7_9MICO</name>
<comment type="caution">
    <text evidence="2">The sequence shown here is derived from an EMBL/GenBank/DDBJ whole genome shotgun (WGS) entry which is preliminary data.</text>
</comment>
<dbReference type="PANTHER" id="PTHR43135">
    <property type="entry name" value="ALPHA-D-RIBOSE 1-METHYLPHOSPHONATE 5-TRIPHOSPHATE DIPHOSPHATASE"/>
    <property type="match status" value="1"/>
</dbReference>
<dbReference type="Pfam" id="PF07969">
    <property type="entry name" value="Amidohydro_3"/>
    <property type="match status" value="1"/>
</dbReference>
<dbReference type="InterPro" id="IPR011059">
    <property type="entry name" value="Metal-dep_hydrolase_composite"/>
</dbReference>
<dbReference type="NCBIfam" id="TIGR02318">
    <property type="entry name" value="phosphono_phnM"/>
    <property type="match status" value="1"/>
</dbReference>
<organism evidence="2 3">
    <name type="scientific">Brevibacterium paucivorans</name>
    <dbReference type="NCBI Taxonomy" id="170994"/>
    <lineage>
        <taxon>Bacteria</taxon>
        <taxon>Bacillati</taxon>
        <taxon>Actinomycetota</taxon>
        <taxon>Actinomycetes</taxon>
        <taxon>Micrococcales</taxon>
        <taxon>Brevibacteriaceae</taxon>
        <taxon>Brevibacterium</taxon>
    </lineage>
</organism>
<protein>
    <submittedName>
        <fullName evidence="2">Phosphonate metabolism protein PhnM</fullName>
    </submittedName>
</protein>
<dbReference type="NCBIfam" id="NF011981">
    <property type="entry name" value="PRK15446.1-2"/>
    <property type="match status" value="1"/>
</dbReference>
<dbReference type="InterPro" id="IPR051781">
    <property type="entry name" value="Metallo-dep_Hydrolase"/>
</dbReference>
<accession>A0A2N6VPN7</accession>
<evidence type="ECO:0000313" key="2">
    <source>
        <dbReference type="EMBL" id="PMD06101.1"/>
    </source>
</evidence>
<dbReference type="PIRSF" id="PIRSF038971">
    <property type="entry name" value="PhnM"/>
    <property type="match status" value="1"/>
</dbReference>
<dbReference type="InterPro" id="IPR012696">
    <property type="entry name" value="PhnM"/>
</dbReference>
<dbReference type="RefSeq" id="WP_102237756.1">
    <property type="nucleotide sequence ID" value="NZ_PNHK01000001.1"/>
</dbReference>
<sequence>MSLVLNNAQIALPTRDITGSVTVENGAIADISEDPRLNVTGFEHHDFNGDYLIPGLVELHTDQIETHYQPRPKRFWDPVPAVLAHDAQMAASGITTVFDAIRIGTGPTDGNSMARSAHKLIEAVEHAAGADLLRAEHFIHLRCEVSTADVVDMFDQLADHELIRLVSLMDHTPGQRQYENIEAFKTYMLGKGRLTEGEFDEHVQKLYALAEKYSDLNRKLLAERANAKNLTKAAHDDATSAHADESASLNVAISEFPTTVEAAHAARGHGQQVLMGAPNIVRGGSHSGNVAAIDLLHEGLLNILSSDYVPASPLQAMFALVAQGHLSVSEASALVSSNPARAVGLEDRGVIAPGYRADVVRVHVHTGTPETHQPAHLPIPVVRSVWRSGKRVV</sequence>
<gene>
    <name evidence="2" type="ORF">CJ199_01510</name>
</gene>
<dbReference type="InterPro" id="IPR013108">
    <property type="entry name" value="Amidohydro_3"/>
</dbReference>
<dbReference type="SUPFAM" id="SSF51556">
    <property type="entry name" value="Metallo-dependent hydrolases"/>
    <property type="match status" value="1"/>
</dbReference>